<comment type="similarity">
    <text evidence="1">Belongs to the type-I restriction system S methylase family.</text>
</comment>
<dbReference type="EC" id="3.1.21.-" evidence="6"/>
<reference evidence="6 7" key="1">
    <citation type="submission" date="2022-05" db="EMBL/GenBank/DDBJ databases">
        <title>Novel Pseudomonas spp. Isolated from a Rainbow Trout Aquaculture Facility.</title>
        <authorList>
            <person name="Testerman T."/>
            <person name="Graf J."/>
        </authorList>
    </citation>
    <scope>NUCLEOTIDE SEQUENCE [LARGE SCALE GENOMIC DNA]</scope>
    <source>
        <strain evidence="6 7">ID1025</strain>
    </source>
</reference>
<dbReference type="GO" id="GO:0004519">
    <property type="term" value="F:endonuclease activity"/>
    <property type="evidence" value="ECO:0007669"/>
    <property type="project" value="UniProtKB-KW"/>
</dbReference>
<evidence type="ECO:0000313" key="6">
    <source>
        <dbReference type="EMBL" id="MDD1015772.1"/>
    </source>
</evidence>
<dbReference type="CDD" id="cd17260">
    <property type="entry name" value="RMtype1_S_EcoEI-TRD1-CR1_like"/>
    <property type="match status" value="1"/>
</dbReference>
<keyword evidence="7" id="KW-1185">Reference proteome</keyword>
<dbReference type="PANTHER" id="PTHR30408">
    <property type="entry name" value="TYPE-1 RESTRICTION ENZYME ECOKI SPECIFICITY PROTEIN"/>
    <property type="match status" value="1"/>
</dbReference>
<keyword evidence="3" id="KW-0238">DNA-binding</keyword>
<dbReference type="GO" id="GO:0016787">
    <property type="term" value="F:hydrolase activity"/>
    <property type="evidence" value="ECO:0007669"/>
    <property type="project" value="UniProtKB-KW"/>
</dbReference>
<proteinExistence type="inferred from homology"/>
<keyword evidence="4" id="KW-0175">Coiled coil</keyword>
<evidence type="ECO:0000256" key="2">
    <source>
        <dbReference type="ARBA" id="ARBA00022747"/>
    </source>
</evidence>
<dbReference type="EMBL" id="JAMDGZ010000043">
    <property type="protein sequence ID" value="MDD1015772.1"/>
    <property type="molecule type" value="Genomic_DNA"/>
</dbReference>
<evidence type="ECO:0000256" key="4">
    <source>
        <dbReference type="SAM" id="Coils"/>
    </source>
</evidence>
<organism evidence="6 7">
    <name type="scientific">Pseudomonas rubra</name>
    <dbReference type="NCBI Taxonomy" id="2942627"/>
    <lineage>
        <taxon>Bacteria</taxon>
        <taxon>Pseudomonadati</taxon>
        <taxon>Pseudomonadota</taxon>
        <taxon>Gammaproteobacteria</taxon>
        <taxon>Pseudomonadales</taxon>
        <taxon>Pseudomonadaceae</taxon>
        <taxon>Pseudomonas</taxon>
    </lineage>
</organism>
<comment type="caution">
    <text evidence="6">The sequence shown here is derived from an EMBL/GenBank/DDBJ whole genome shotgun (WGS) entry which is preliminary data.</text>
</comment>
<keyword evidence="6" id="KW-0378">Hydrolase</keyword>
<dbReference type="PANTHER" id="PTHR30408:SF12">
    <property type="entry name" value="TYPE I RESTRICTION ENZYME MJAVIII SPECIFICITY SUBUNIT"/>
    <property type="match status" value="1"/>
</dbReference>
<name>A0ABT5PC46_9PSED</name>
<keyword evidence="6" id="KW-0540">Nuclease</keyword>
<dbReference type="InterPro" id="IPR044946">
    <property type="entry name" value="Restrct_endonuc_typeI_TRD_sf"/>
</dbReference>
<dbReference type="InterPro" id="IPR000055">
    <property type="entry name" value="Restrct_endonuc_typeI_TRD"/>
</dbReference>
<sequence>LFGASLSGSKRLPGCSEEWKIKRLADICSINPPKPSEPTDGLASFISMDSVSEDAKIFKSEIRKYSEVSAGFTSFQNHDVLVAKITPCFENGKGAYAFGLKNDIGFGSTEFHVLRAKQGNCSQFIYFLTNTREFRVRGEANMQGSAGQKRVTTNYLKSYKASVPPTLIEQQRIAQILFSADQEIEALRTKLSCLKQEKKALMQQLLTGRRRVKVNQQEFA</sequence>
<evidence type="ECO:0000256" key="3">
    <source>
        <dbReference type="ARBA" id="ARBA00023125"/>
    </source>
</evidence>
<feature type="non-terminal residue" evidence="6">
    <location>
        <position position="1"/>
    </location>
</feature>
<dbReference type="SUPFAM" id="SSF116734">
    <property type="entry name" value="DNA methylase specificity domain"/>
    <property type="match status" value="1"/>
</dbReference>
<gene>
    <name evidence="6" type="ORF">M5G17_19035</name>
</gene>
<dbReference type="Gene3D" id="3.90.220.20">
    <property type="entry name" value="DNA methylase specificity domains"/>
    <property type="match status" value="2"/>
</dbReference>
<dbReference type="Pfam" id="PF01420">
    <property type="entry name" value="Methylase_S"/>
    <property type="match status" value="1"/>
</dbReference>
<dbReference type="Proteomes" id="UP001148184">
    <property type="component" value="Unassembled WGS sequence"/>
</dbReference>
<accession>A0ABT5PC46</accession>
<dbReference type="InterPro" id="IPR052021">
    <property type="entry name" value="Type-I_RS_S_subunit"/>
</dbReference>
<dbReference type="RefSeq" id="WP_273894461.1">
    <property type="nucleotide sequence ID" value="NZ_JAMDGP010000061.1"/>
</dbReference>
<evidence type="ECO:0000313" key="7">
    <source>
        <dbReference type="Proteomes" id="UP001148184"/>
    </source>
</evidence>
<evidence type="ECO:0000256" key="1">
    <source>
        <dbReference type="ARBA" id="ARBA00010923"/>
    </source>
</evidence>
<keyword evidence="6" id="KW-0255">Endonuclease</keyword>
<protein>
    <submittedName>
        <fullName evidence="6">Restriction endonuclease subunit S</fullName>
        <ecNumber evidence="6">3.1.21.-</ecNumber>
    </submittedName>
</protein>
<evidence type="ECO:0000259" key="5">
    <source>
        <dbReference type="Pfam" id="PF01420"/>
    </source>
</evidence>
<keyword evidence="2" id="KW-0680">Restriction system</keyword>
<feature type="coiled-coil region" evidence="4">
    <location>
        <begin position="177"/>
        <end position="204"/>
    </location>
</feature>
<feature type="domain" description="Type I restriction modification DNA specificity" evidence="5">
    <location>
        <begin position="17"/>
        <end position="190"/>
    </location>
</feature>